<dbReference type="EMBL" id="CP002299">
    <property type="protein sequence ID" value="ADP84560.1"/>
    <property type="molecule type" value="Genomic_DNA"/>
</dbReference>
<protein>
    <submittedName>
        <fullName evidence="3">Aminoglycoside phosphotransferase</fullName>
    </submittedName>
</protein>
<dbReference type="Pfam" id="PF01636">
    <property type="entry name" value="APH"/>
    <property type="match status" value="1"/>
</dbReference>
<feature type="compositionally biased region" description="Basic and acidic residues" evidence="1">
    <location>
        <begin position="349"/>
        <end position="368"/>
    </location>
</feature>
<dbReference type="AlphaFoldDB" id="E3J9Q7"/>
<reference evidence="3 4" key="1">
    <citation type="submission" date="2010-10" db="EMBL/GenBank/DDBJ databases">
        <title>Complete sequence of Frankia sp. EuI1c.</title>
        <authorList>
            <consortium name="US DOE Joint Genome Institute"/>
            <person name="Lucas S."/>
            <person name="Copeland A."/>
            <person name="Lapidus A."/>
            <person name="Cheng J.-F."/>
            <person name="Bruce D."/>
            <person name="Goodwin L."/>
            <person name="Pitluck S."/>
            <person name="Chertkov O."/>
            <person name="Detter J.C."/>
            <person name="Han C."/>
            <person name="Tapia R."/>
            <person name="Land M."/>
            <person name="Hauser L."/>
            <person name="Jeffries C."/>
            <person name="Kyrpides N."/>
            <person name="Ivanova N."/>
            <person name="Mikhailova N."/>
            <person name="Beauchemin N."/>
            <person name="Sen A."/>
            <person name="Sur S.A."/>
            <person name="Gtari M."/>
            <person name="Wall L."/>
            <person name="Tisa L."/>
            <person name="Woyke T."/>
        </authorList>
    </citation>
    <scope>NUCLEOTIDE SEQUENCE [LARGE SCALE GENOMIC DNA]</scope>
    <source>
        <strain evidence="4">DSM 45817 / CECT 9037 / EuI1c</strain>
    </source>
</reference>
<dbReference type="Gene3D" id="3.30.200.20">
    <property type="entry name" value="Phosphorylase Kinase, domain 1"/>
    <property type="match status" value="1"/>
</dbReference>
<dbReference type="CDD" id="cd05154">
    <property type="entry name" value="ACAD10_11_N-like"/>
    <property type="match status" value="1"/>
</dbReference>
<dbReference type="eggNOG" id="COG3173">
    <property type="taxonomic scope" value="Bacteria"/>
</dbReference>
<name>E3J9Q7_PSEI1</name>
<sequence>MRTENALERLTSWLQDRMPARTDLQVENSSRVTFGHSAEMLALTLAWPTATGRRRQDVVVRLRPPFPGLLEPYDMARQFTILRALEKTDVRSPAVLWLDESGEVLGRPFYVMERIAGDVYEQQMPAELDARPATVHRMTRALVEQLAAIHLVDLSGTGLVALGDGRSYLDHQLDRWTAEMRRVQRGELPGLERLLAELRDRRPTASERVTLVHGDPKPGNFAFVDGEVTGVFDWEMAGIGDPLADVGYLDLLWKTPVFFTSRPAALTSDEAVAYYEELTGIPVRHREWYRALQAFKTSVILLVGAMLFDAGHTDDPRFGMMGRAITPYVRRSLSDFGINEPPPSGPVEPRPERLLKPDPARSGDRTGR</sequence>
<dbReference type="HOGENOM" id="CLU_007526_1_2_11"/>
<evidence type="ECO:0000313" key="4">
    <source>
        <dbReference type="Proteomes" id="UP000002484"/>
    </source>
</evidence>
<dbReference type="InterPro" id="IPR002575">
    <property type="entry name" value="Aminoglycoside_PTrfase"/>
</dbReference>
<evidence type="ECO:0000256" key="1">
    <source>
        <dbReference type="SAM" id="MobiDB-lite"/>
    </source>
</evidence>
<organism evidence="3 4">
    <name type="scientific">Pseudofrankia inefficax (strain DSM 45817 / CECT 9037 / DDB 130130 / EuI1c)</name>
    <name type="common">Frankia inefficax</name>
    <dbReference type="NCBI Taxonomy" id="298654"/>
    <lineage>
        <taxon>Bacteria</taxon>
        <taxon>Bacillati</taxon>
        <taxon>Actinomycetota</taxon>
        <taxon>Actinomycetes</taxon>
        <taxon>Frankiales</taxon>
        <taxon>Frankiaceae</taxon>
        <taxon>Pseudofrankia</taxon>
    </lineage>
</organism>
<dbReference type="InterPro" id="IPR011009">
    <property type="entry name" value="Kinase-like_dom_sf"/>
</dbReference>
<dbReference type="GO" id="GO:0016740">
    <property type="term" value="F:transferase activity"/>
    <property type="evidence" value="ECO:0007669"/>
    <property type="project" value="UniProtKB-KW"/>
</dbReference>
<keyword evidence="3" id="KW-0808">Transferase</keyword>
<feature type="region of interest" description="Disordered" evidence="1">
    <location>
        <begin position="337"/>
        <end position="368"/>
    </location>
</feature>
<gene>
    <name evidence="3" type="ordered locus">FraEuI1c_6586</name>
</gene>
<dbReference type="Proteomes" id="UP000002484">
    <property type="component" value="Chromosome"/>
</dbReference>
<evidence type="ECO:0000259" key="2">
    <source>
        <dbReference type="Pfam" id="PF01636"/>
    </source>
</evidence>
<keyword evidence="4" id="KW-1185">Reference proteome</keyword>
<dbReference type="STRING" id="298654.FraEuI1c_6586"/>
<dbReference type="OrthoDB" id="3806873at2"/>
<feature type="domain" description="Aminoglycoside phosphotransferase" evidence="2">
    <location>
        <begin position="55"/>
        <end position="250"/>
    </location>
</feature>
<dbReference type="Gene3D" id="3.90.1200.10">
    <property type="match status" value="1"/>
</dbReference>
<dbReference type="SUPFAM" id="SSF56112">
    <property type="entry name" value="Protein kinase-like (PK-like)"/>
    <property type="match status" value="1"/>
</dbReference>
<dbReference type="PANTHER" id="PTHR21310:SF40">
    <property type="entry name" value="AMINOGLYCOSIDE PHOSPHOTRANSFERASE DOMAIN-CONTAINING PROTEIN-RELATED"/>
    <property type="match status" value="1"/>
</dbReference>
<dbReference type="PANTHER" id="PTHR21310">
    <property type="entry name" value="AMINOGLYCOSIDE PHOSPHOTRANSFERASE-RELATED-RELATED"/>
    <property type="match status" value="1"/>
</dbReference>
<accession>E3J9Q7</accession>
<dbReference type="InParanoid" id="E3J9Q7"/>
<dbReference type="InterPro" id="IPR051678">
    <property type="entry name" value="AGP_Transferase"/>
</dbReference>
<dbReference type="KEGG" id="fri:FraEuI1c_6586"/>
<dbReference type="InterPro" id="IPR041726">
    <property type="entry name" value="ACAD10_11_N"/>
</dbReference>
<dbReference type="RefSeq" id="WP_013427671.1">
    <property type="nucleotide sequence ID" value="NC_014666.1"/>
</dbReference>
<evidence type="ECO:0000313" key="3">
    <source>
        <dbReference type="EMBL" id="ADP84560.1"/>
    </source>
</evidence>
<proteinExistence type="predicted"/>